<dbReference type="Proteomes" id="UP001208570">
    <property type="component" value="Unassembled WGS sequence"/>
</dbReference>
<dbReference type="InterPro" id="IPR011604">
    <property type="entry name" value="PDDEXK-like_dom_sf"/>
</dbReference>
<dbReference type="GO" id="GO:0006281">
    <property type="term" value="P:DNA repair"/>
    <property type="evidence" value="ECO:0007669"/>
    <property type="project" value="UniProtKB-ARBA"/>
</dbReference>
<dbReference type="EMBL" id="JAODUP010000097">
    <property type="protein sequence ID" value="KAK2162529.1"/>
    <property type="molecule type" value="Genomic_DNA"/>
</dbReference>
<comment type="caution">
    <text evidence="2">The sequence shown here is derived from an EMBL/GenBank/DDBJ whole genome shotgun (WGS) entry which is preliminary data.</text>
</comment>
<name>A0AAD9K082_9ANNE</name>
<dbReference type="SUPFAM" id="SSF52980">
    <property type="entry name" value="Restriction endonuclease-like"/>
    <property type="match status" value="1"/>
</dbReference>
<accession>A0AAD9K082</accession>
<evidence type="ECO:0000313" key="3">
    <source>
        <dbReference type="Proteomes" id="UP001208570"/>
    </source>
</evidence>
<reference evidence="2" key="1">
    <citation type="journal article" date="2023" name="Mol. Biol. Evol.">
        <title>Third-Generation Sequencing Reveals the Adaptive Role of the Epigenome in Three Deep-Sea Polychaetes.</title>
        <authorList>
            <person name="Perez M."/>
            <person name="Aroh O."/>
            <person name="Sun Y."/>
            <person name="Lan Y."/>
            <person name="Juniper S.K."/>
            <person name="Young C.R."/>
            <person name="Angers B."/>
            <person name="Qian P.Y."/>
        </authorList>
    </citation>
    <scope>NUCLEOTIDE SEQUENCE</scope>
    <source>
        <strain evidence="2">P08H-3</strain>
    </source>
</reference>
<dbReference type="PANTHER" id="PTHR46609:SF8">
    <property type="entry name" value="YQAJ VIRAL RECOMBINASE DOMAIN-CONTAINING PROTEIN"/>
    <property type="match status" value="1"/>
</dbReference>
<dbReference type="InterPro" id="IPR011335">
    <property type="entry name" value="Restrct_endonuc-II-like"/>
</dbReference>
<proteinExistence type="predicted"/>
<gene>
    <name evidence="2" type="ORF">LSH36_97g07084</name>
</gene>
<protein>
    <recommendedName>
        <fullName evidence="1">YqaJ viral recombinase domain-containing protein</fullName>
    </recommendedName>
</protein>
<dbReference type="Gene3D" id="3.90.320.10">
    <property type="match status" value="1"/>
</dbReference>
<keyword evidence="3" id="KW-1185">Reference proteome</keyword>
<dbReference type="PANTHER" id="PTHR46609">
    <property type="entry name" value="EXONUCLEASE, PHAGE-TYPE/RECB, C-TERMINAL DOMAIN-CONTAINING PROTEIN"/>
    <property type="match status" value="1"/>
</dbReference>
<dbReference type="InterPro" id="IPR019080">
    <property type="entry name" value="YqaJ_viral_recombinase"/>
</dbReference>
<organism evidence="2 3">
    <name type="scientific">Paralvinella palmiformis</name>
    <dbReference type="NCBI Taxonomy" id="53620"/>
    <lineage>
        <taxon>Eukaryota</taxon>
        <taxon>Metazoa</taxon>
        <taxon>Spiralia</taxon>
        <taxon>Lophotrochozoa</taxon>
        <taxon>Annelida</taxon>
        <taxon>Polychaeta</taxon>
        <taxon>Sedentaria</taxon>
        <taxon>Canalipalpata</taxon>
        <taxon>Terebellida</taxon>
        <taxon>Terebelliformia</taxon>
        <taxon>Alvinellidae</taxon>
        <taxon>Paralvinella</taxon>
    </lineage>
</organism>
<dbReference type="AlphaFoldDB" id="A0AAD9K082"/>
<evidence type="ECO:0000313" key="2">
    <source>
        <dbReference type="EMBL" id="KAK2162529.1"/>
    </source>
</evidence>
<dbReference type="Pfam" id="PF09588">
    <property type="entry name" value="YqaJ"/>
    <property type="match status" value="1"/>
</dbReference>
<sequence length="94" mass="9982">MKRLHSSNFGRISTATEKADLVKLAQSLTRPRLLTSAPTGYGKKYEGKALEEYSLKMGTTVEKSGSQVSCTIPYLGCSPDGLVGTAGIVEAKCP</sequence>
<feature type="domain" description="YqaJ viral recombinase" evidence="1">
    <location>
        <begin position="35"/>
        <end position="94"/>
    </location>
</feature>
<evidence type="ECO:0000259" key="1">
    <source>
        <dbReference type="Pfam" id="PF09588"/>
    </source>
</evidence>
<dbReference type="InterPro" id="IPR051703">
    <property type="entry name" value="NF-kappa-B_Signaling_Reg"/>
</dbReference>